<organism evidence="7 8">
    <name type="scientific">Actinokineospora globicatena</name>
    <dbReference type="NCBI Taxonomy" id="103729"/>
    <lineage>
        <taxon>Bacteria</taxon>
        <taxon>Bacillati</taxon>
        <taxon>Actinomycetota</taxon>
        <taxon>Actinomycetes</taxon>
        <taxon>Pseudonocardiales</taxon>
        <taxon>Pseudonocardiaceae</taxon>
        <taxon>Actinokineospora</taxon>
    </lineage>
</organism>
<keyword evidence="2 5" id="KW-0378">Hydrolase</keyword>
<evidence type="ECO:0000256" key="3">
    <source>
        <dbReference type="ARBA" id="ARBA00022806"/>
    </source>
</evidence>
<name>A0A9W6QP74_9PSEU</name>
<feature type="domain" description="UvrD-like helicase ATP-binding" evidence="6">
    <location>
        <begin position="174"/>
        <end position="508"/>
    </location>
</feature>
<evidence type="ECO:0000256" key="4">
    <source>
        <dbReference type="ARBA" id="ARBA00022840"/>
    </source>
</evidence>
<dbReference type="InterPro" id="IPR000212">
    <property type="entry name" value="DNA_helicase_UvrD/REP"/>
</dbReference>
<dbReference type="GO" id="GO:0003677">
    <property type="term" value="F:DNA binding"/>
    <property type="evidence" value="ECO:0007669"/>
    <property type="project" value="InterPro"/>
</dbReference>
<proteinExistence type="predicted"/>
<keyword evidence="4 5" id="KW-0067">ATP-binding</keyword>
<evidence type="ECO:0000313" key="7">
    <source>
        <dbReference type="EMBL" id="GLW93162.1"/>
    </source>
</evidence>
<dbReference type="GO" id="GO:0000725">
    <property type="term" value="P:recombinational repair"/>
    <property type="evidence" value="ECO:0007669"/>
    <property type="project" value="TreeGrafter"/>
</dbReference>
<dbReference type="PROSITE" id="PS51198">
    <property type="entry name" value="UVRD_HELICASE_ATP_BIND"/>
    <property type="match status" value="1"/>
</dbReference>
<dbReference type="InterPro" id="IPR027351">
    <property type="entry name" value="(+)RNA_virus_helicase_core_dom"/>
</dbReference>
<dbReference type="InterPro" id="IPR027417">
    <property type="entry name" value="P-loop_NTPase"/>
</dbReference>
<evidence type="ECO:0000256" key="2">
    <source>
        <dbReference type="ARBA" id="ARBA00022801"/>
    </source>
</evidence>
<feature type="binding site" evidence="5">
    <location>
        <begin position="195"/>
        <end position="202"/>
    </location>
    <ligand>
        <name>ATP</name>
        <dbReference type="ChEBI" id="CHEBI:30616"/>
    </ligand>
</feature>
<evidence type="ECO:0000313" key="8">
    <source>
        <dbReference type="Proteomes" id="UP001165042"/>
    </source>
</evidence>
<dbReference type="Pfam" id="PF01443">
    <property type="entry name" value="Viral_helicase1"/>
    <property type="match status" value="1"/>
</dbReference>
<evidence type="ECO:0000256" key="1">
    <source>
        <dbReference type="ARBA" id="ARBA00022741"/>
    </source>
</evidence>
<dbReference type="Proteomes" id="UP001165042">
    <property type="component" value="Unassembled WGS sequence"/>
</dbReference>
<sequence length="660" mass="72185">MSGDRAPAGRAELEAERDHLAYAVDCLRRSRTELLEMAERAMRTSDDEMVIWLLRRAQQIAEDDGLPLFFGRMELDDPAVGTVYVGRRHVGDPARDGEIVVTDWRTPLAARFYRASRADPMGVLRKRRFGFAEDSTLTSFDDEPVREADGGLSALVRGEIERPRFGPMRDIVATIQPDQDEIVRGDLAQTLLIQGGPGTGKTAVGLHRAAYLLFEHSTLHRRGVLVVGPNDVFVHYIGRVLPALGEKDVRHVVLERLTEPKRAPVPEAPEVARLKGDARMVAVINRAMAAKVGAPTEDLVIRETSPFVRVSPETVAGLAADLIGTGVPWDRARTHLTDRLVDHIRRRLELRGRAPSDTEMRRVARTKGVRALVATIWPPVRPEQVLRELLSDPDVLAAASEGILDETERALLARGSAKWSAADLYLLDEISARLREPDHYGHVVVDEAQDLSPLQLRAVGRRCVDSATVLGDMAQRTTPWAAGSWDAVREHLGLPSRVLTLSKSYRVPVEVLAVANRLLPLIAPELPPTRSVRHAPGSLTTTRVPDVATALAAAIAADPTPESTGVVVHDDQRSAVLKVLTDHGLSVAHAIEDGTAHDVTLIPVTLAKGLEFDHVYVLEPAAIIDSGPDGGRLLYIALTRAVSRLTILHTEDLPEVLGVR</sequence>
<evidence type="ECO:0000256" key="5">
    <source>
        <dbReference type="PROSITE-ProRule" id="PRU00560"/>
    </source>
</evidence>
<dbReference type="GO" id="GO:0005524">
    <property type="term" value="F:ATP binding"/>
    <property type="evidence" value="ECO:0007669"/>
    <property type="project" value="UniProtKB-UniRule"/>
</dbReference>
<dbReference type="EMBL" id="BSSD01000006">
    <property type="protein sequence ID" value="GLW93162.1"/>
    <property type="molecule type" value="Genomic_DNA"/>
</dbReference>
<dbReference type="GO" id="GO:0016787">
    <property type="term" value="F:hydrolase activity"/>
    <property type="evidence" value="ECO:0007669"/>
    <property type="project" value="UniProtKB-UniRule"/>
</dbReference>
<dbReference type="RefSeq" id="WP_285611534.1">
    <property type="nucleotide sequence ID" value="NZ_BSSD01000006.1"/>
</dbReference>
<dbReference type="SUPFAM" id="SSF52540">
    <property type="entry name" value="P-loop containing nucleoside triphosphate hydrolases"/>
    <property type="match status" value="1"/>
</dbReference>
<gene>
    <name evidence="7" type="ORF">Aglo03_39780</name>
</gene>
<dbReference type="InterPro" id="IPR014016">
    <property type="entry name" value="UvrD-like_ATP-bd"/>
</dbReference>
<evidence type="ECO:0000259" key="6">
    <source>
        <dbReference type="PROSITE" id="PS51198"/>
    </source>
</evidence>
<protein>
    <submittedName>
        <fullName evidence="7">DNA helicase</fullName>
    </submittedName>
</protein>
<comment type="caution">
    <text evidence="7">The sequence shown here is derived from an EMBL/GenBank/DDBJ whole genome shotgun (WGS) entry which is preliminary data.</text>
</comment>
<dbReference type="GO" id="GO:0005829">
    <property type="term" value="C:cytosol"/>
    <property type="evidence" value="ECO:0007669"/>
    <property type="project" value="TreeGrafter"/>
</dbReference>
<dbReference type="GO" id="GO:0043138">
    <property type="term" value="F:3'-5' DNA helicase activity"/>
    <property type="evidence" value="ECO:0007669"/>
    <property type="project" value="TreeGrafter"/>
</dbReference>
<keyword evidence="1 5" id="KW-0547">Nucleotide-binding</keyword>
<keyword evidence="8" id="KW-1185">Reference proteome</keyword>
<accession>A0A9W6QP74</accession>
<reference evidence="7" key="1">
    <citation type="submission" date="2023-02" db="EMBL/GenBank/DDBJ databases">
        <title>Actinokineospora globicatena NBRC 15670.</title>
        <authorList>
            <person name="Ichikawa N."/>
            <person name="Sato H."/>
            <person name="Tonouchi N."/>
        </authorList>
    </citation>
    <scope>NUCLEOTIDE SEQUENCE</scope>
    <source>
        <strain evidence="7">NBRC 15670</strain>
    </source>
</reference>
<dbReference type="AlphaFoldDB" id="A0A9W6QP74"/>
<keyword evidence="3 5" id="KW-0347">Helicase</keyword>
<dbReference type="PANTHER" id="PTHR11070:SF45">
    <property type="entry name" value="DNA 3'-5' HELICASE"/>
    <property type="match status" value="1"/>
</dbReference>
<dbReference type="PANTHER" id="PTHR11070">
    <property type="entry name" value="UVRD / RECB / PCRA DNA HELICASE FAMILY MEMBER"/>
    <property type="match status" value="1"/>
</dbReference>
<dbReference type="Gene3D" id="3.40.50.300">
    <property type="entry name" value="P-loop containing nucleotide triphosphate hydrolases"/>
    <property type="match status" value="2"/>
</dbReference>